<feature type="region of interest" description="Disordered" evidence="1">
    <location>
        <begin position="1"/>
        <end position="30"/>
    </location>
</feature>
<dbReference type="EMBL" id="DP000238">
    <property type="protein sequence ID" value="ABK77405.1"/>
    <property type="molecule type" value="Genomic_DNA"/>
</dbReference>
<evidence type="ECO:0000256" key="1">
    <source>
        <dbReference type="SAM" id="MobiDB-lite"/>
    </source>
</evidence>
<evidence type="ECO:0000313" key="3">
    <source>
        <dbReference type="Proteomes" id="UP000000758"/>
    </source>
</evidence>
<reference evidence="2 3" key="1">
    <citation type="journal article" date="2006" name="Proc. Natl. Acad. Sci. U.S.A.">
        <title>Genomic analysis of the uncultivated marine crenarchaeote Cenarchaeum symbiosum.</title>
        <authorList>
            <person name="Hallam S.J."/>
            <person name="Konstantinidis K.T."/>
            <person name="Putnam N."/>
            <person name="Schleper C."/>
            <person name="Watanabe Y."/>
            <person name="Sugahara J."/>
            <person name="Preston C."/>
            <person name="de la Torre J."/>
            <person name="Richardson P.M."/>
            <person name="DeLong E.F."/>
        </authorList>
    </citation>
    <scope>NUCLEOTIDE SEQUENCE [LARGE SCALE GENOMIC DNA]</scope>
    <source>
        <strain evidence="3">A</strain>
    </source>
</reference>
<organism evidence="2 3">
    <name type="scientific">Cenarchaeum symbiosum (strain A)</name>
    <dbReference type="NCBI Taxonomy" id="414004"/>
    <lineage>
        <taxon>Archaea</taxon>
        <taxon>Nitrososphaerota</taxon>
        <taxon>Candidatus Cenarchaeales</taxon>
        <taxon>Candidatus Cenarchaeaceae</taxon>
        <taxon>Candidatus Cenarchaeum</taxon>
    </lineage>
</organism>
<protein>
    <submittedName>
        <fullName evidence="2">Uncharacterized protein</fullName>
    </submittedName>
</protein>
<name>A0RVN8_CENSY</name>
<evidence type="ECO:0000313" key="2">
    <source>
        <dbReference type="EMBL" id="ABK77405.1"/>
    </source>
</evidence>
<dbReference type="AlphaFoldDB" id="A0RVN8"/>
<gene>
    <name evidence="2" type="ordered locus">CENSYa_0772</name>
</gene>
<dbReference type="KEGG" id="csy:CENSYa_0772"/>
<proteinExistence type="predicted"/>
<feature type="region of interest" description="Disordered" evidence="1">
    <location>
        <begin position="69"/>
        <end position="94"/>
    </location>
</feature>
<keyword evidence="3" id="KW-1185">Reference proteome</keyword>
<accession>A0RVN8</accession>
<dbReference type="Proteomes" id="UP000000758">
    <property type="component" value="Chromosome"/>
</dbReference>
<dbReference type="STRING" id="414004.CENSYa_0772"/>
<dbReference type="HOGENOM" id="CLU_2379261_0_0_2"/>
<sequence length="94" mass="9488">MLPHIGLQHSTRKTPGQQGPQKCGSGGSAARLAENVAGPLAFSSTTDSPARWAPGTAKGMKIFGAIPCMIGPPKGPTTGQDSPPPGSTTPLQKI</sequence>
<dbReference type="EnsemblBacteria" id="ABK77405">
    <property type="protein sequence ID" value="ABK77405"/>
    <property type="gene ID" value="CENSYa_0772"/>
</dbReference>